<sequence>MPEAESFGFIDDAVMLTSTRDTHQLRSQMQTLSFRQNNPKSIQNTPTIDFGDRKKLTPQPSARWLGVTFDRKLTFGQQSLEVIAKEKQRAGFLGSHFHSEWGIPLKLLIILLSFTVHSVINYGVAAWLPLEPPEYFVSQLRVIDNLIARAALGALPSTPEVFLRHDFHLSSLKIRIQGGILNFISKSLTKPDTHPLFNFSQQAQNSSPDCYYNPFHRFFQHQVAEEFKEFTTILPIDPAIPLMRPTNYTTIIQPNKALARKRTEILHHSRDHVIVFTDDSQIPGKNTAAAAWCCNSNAQATEALGPASVILDNQSVIKELSSTDTLVSLIERKKTYTKLTYIHRAFPNLRILIRWGEGASTLTSTPSFSACTAANKEWASNQTLHFNRQEQKRLGHKPNPKTHLEAITSLKKHEVACITQLRSNHILLNQYLNSHRQLTDPACDCQEGVETVEHFLFICSKFEDQRQALLDYLQQNQLRPKKTILNNPRAFQAIVGFCNASWRLKSRWVWAKISDEATPKSLHAPSPD</sequence>
<evidence type="ECO:0008006" key="3">
    <source>
        <dbReference type="Google" id="ProtNLM"/>
    </source>
</evidence>
<dbReference type="AlphaFoldDB" id="A0A9P6NWB9"/>
<dbReference type="Proteomes" id="UP000886653">
    <property type="component" value="Unassembled WGS sequence"/>
</dbReference>
<evidence type="ECO:0000313" key="1">
    <source>
        <dbReference type="EMBL" id="KAG0150691.1"/>
    </source>
</evidence>
<dbReference type="EMBL" id="MU167217">
    <property type="protein sequence ID" value="KAG0150691.1"/>
    <property type="molecule type" value="Genomic_DNA"/>
</dbReference>
<gene>
    <name evidence="1" type="ORF">CROQUDRAFT_87522</name>
</gene>
<organism evidence="1 2">
    <name type="scientific">Cronartium quercuum f. sp. fusiforme G11</name>
    <dbReference type="NCBI Taxonomy" id="708437"/>
    <lineage>
        <taxon>Eukaryota</taxon>
        <taxon>Fungi</taxon>
        <taxon>Dikarya</taxon>
        <taxon>Basidiomycota</taxon>
        <taxon>Pucciniomycotina</taxon>
        <taxon>Pucciniomycetes</taxon>
        <taxon>Pucciniales</taxon>
        <taxon>Coleosporiaceae</taxon>
        <taxon>Cronartium</taxon>
    </lineage>
</organism>
<protein>
    <recommendedName>
        <fullName evidence="3">Reverse transcriptase</fullName>
    </recommendedName>
</protein>
<name>A0A9P6NWB9_9BASI</name>
<evidence type="ECO:0000313" key="2">
    <source>
        <dbReference type="Proteomes" id="UP000886653"/>
    </source>
</evidence>
<comment type="caution">
    <text evidence="1">The sequence shown here is derived from an EMBL/GenBank/DDBJ whole genome shotgun (WGS) entry which is preliminary data.</text>
</comment>
<proteinExistence type="predicted"/>
<reference evidence="1" key="1">
    <citation type="submission" date="2013-11" db="EMBL/GenBank/DDBJ databases">
        <title>Genome sequence of the fusiform rust pathogen reveals effectors for host alternation and coevolution with pine.</title>
        <authorList>
            <consortium name="DOE Joint Genome Institute"/>
            <person name="Smith K."/>
            <person name="Pendleton A."/>
            <person name="Kubisiak T."/>
            <person name="Anderson C."/>
            <person name="Salamov A."/>
            <person name="Aerts A."/>
            <person name="Riley R."/>
            <person name="Clum A."/>
            <person name="Lindquist E."/>
            <person name="Ence D."/>
            <person name="Campbell M."/>
            <person name="Kronenberg Z."/>
            <person name="Feau N."/>
            <person name="Dhillon B."/>
            <person name="Hamelin R."/>
            <person name="Burleigh J."/>
            <person name="Smith J."/>
            <person name="Yandell M."/>
            <person name="Nelson C."/>
            <person name="Grigoriev I."/>
            <person name="Davis J."/>
        </authorList>
    </citation>
    <scope>NUCLEOTIDE SEQUENCE</scope>
    <source>
        <strain evidence="1">G11</strain>
    </source>
</reference>
<accession>A0A9P6NWB9</accession>
<keyword evidence="2" id="KW-1185">Reference proteome</keyword>
<dbReference type="OrthoDB" id="3044497at2759"/>